<dbReference type="InterPro" id="IPR016471">
    <property type="entry name" value="Nicotinamide_PRibTrfase"/>
</dbReference>
<dbReference type="GO" id="GO:0047280">
    <property type="term" value="F:nicotinamide phosphoribosyltransferase activity"/>
    <property type="evidence" value="ECO:0007669"/>
    <property type="project" value="UniProtKB-EC"/>
</dbReference>
<feature type="domain" description="Nicotinamide phosphoribosyltransferase N-terminal" evidence="10">
    <location>
        <begin position="2"/>
        <end position="96"/>
    </location>
</feature>
<dbReference type="PANTHER" id="PTHR43816:SF1">
    <property type="entry name" value="NICOTINAMIDE PHOSPHORIBOSYLTRANSFERASE"/>
    <property type="match status" value="1"/>
</dbReference>
<evidence type="ECO:0000256" key="1">
    <source>
        <dbReference type="ARBA" id="ARBA00010897"/>
    </source>
</evidence>
<keyword evidence="11" id="KW-0436">Ligase</keyword>
<evidence type="ECO:0000256" key="7">
    <source>
        <dbReference type="ARBA" id="ARBA00035036"/>
    </source>
</evidence>
<dbReference type="Gene3D" id="3.20.20.70">
    <property type="entry name" value="Aldolase class I"/>
    <property type="match status" value="1"/>
</dbReference>
<dbReference type="NCBIfam" id="NF006629">
    <property type="entry name" value="PRK09198.1"/>
    <property type="match status" value="1"/>
</dbReference>
<dbReference type="PIRSF" id="PIRSF005943">
    <property type="entry name" value="NMPRT"/>
    <property type="match status" value="1"/>
</dbReference>
<dbReference type="PANTHER" id="PTHR43816">
    <property type="entry name" value="NICOTINAMIDE PHOSPHORIBOSYLTRANSFERASE"/>
    <property type="match status" value="1"/>
</dbReference>
<reference evidence="11 12" key="1">
    <citation type="journal article" date="2018" name="Int. J. Syst. Bacteriol.">
        <title>Oceaniradius stylonemae gen. nov., sp. nov., isolated from a red alga, Stylonema cornu-cervi.</title>
        <authorList>
            <person name="Jeong S."/>
        </authorList>
    </citation>
    <scope>NUCLEOTIDE SEQUENCE [LARGE SCALE GENOMIC DNA]</scope>
    <source>
        <strain evidence="11 12">StC1</strain>
    </source>
</reference>
<name>A0A3A8ABA1_9HYPH</name>
<evidence type="ECO:0000256" key="2">
    <source>
        <dbReference type="ARBA" id="ARBA00022642"/>
    </source>
</evidence>
<proteinExistence type="inferred from homology"/>
<dbReference type="InterPro" id="IPR036068">
    <property type="entry name" value="Nicotinate_pribotase-like_C"/>
</dbReference>
<dbReference type="GO" id="GO:0016874">
    <property type="term" value="F:ligase activity"/>
    <property type="evidence" value="ECO:0007669"/>
    <property type="project" value="UniProtKB-KW"/>
</dbReference>
<organism evidence="11 12">
    <name type="scientific">Oceaniradius stylonematis</name>
    <dbReference type="NCBI Taxonomy" id="2184161"/>
    <lineage>
        <taxon>Bacteria</taxon>
        <taxon>Pseudomonadati</taxon>
        <taxon>Pseudomonadota</taxon>
        <taxon>Alphaproteobacteria</taxon>
        <taxon>Hyphomicrobiales</taxon>
        <taxon>Ahrensiaceae</taxon>
        <taxon>Oceaniradius</taxon>
    </lineage>
</organism>
<comment type="catalytic activity">
    <reaction evidence="8">
        <text>beta-nicotinamide D-ribonucleotide + diphosphate = 5-phospho-alpha-D-ribose 1-diphosphate + nicotinamide + H(+)</text>
        <dbReference type="Rhea" id="RHEA:16149"/>
        <dbReference type="ChEBI" id="CHEBI:14649"/>
        <dbReference type="ChEBI" id="CHEBI:15378"/>
        <dbReference type="ChEBI" id="CHEBI:17154"/>
        <dbReference type="ChEBI" id="CHEBI:33019"/>
        <dbReference type="ChEBI" id="CHEBI:58017"/>
        <dbReference type="EC" id="2.4.2.12"/>
    </reaction>
    <physiologicalReaction direction="right-to-left" evidence="8">
        <dbReference type="Rhea" id="RHEA:16151"/>
    </physiologicalReaction>
</comment>
<dbReference type="Pfam" id="PF18127">
    <property type="entry name" value="NAMPT_N"/>
    <property type="match status" value="1"/>
</dbReference>
<accession>A0A3A8ABA1</accession>
<evidence type="ECO:0000256" key="3">
    <source>
        <dbReference type="ARBA" id="ARBA00022676"/>
    </source>
</evidence>
<dbReference type="EC" id="2.4.2.12" evidence="6"/>
<dbReference type="InterPro" id="IPR041525">
    <property type="entry name" value="N/Namide_PRibTrfase"/>
</dbReference>
<dbReference type="OrthoDB" id="394882at2"/>
<comment type="caution">
    <text evidence="11">The sequence shown here is derived from an EMBL/GenBank/DDBJ whole genome shotgun (WGS) entry which is preliminary data.</text>
</comment>
<dbReference type="Pfam" id="PF04095">
    <property type="entry name" value="NAPRTase"/>
    <property type="match status" value="1"/>
</dbReference>
<evidence type="ECO:0000259" key="10">
    <source>
        <dbReference type="Pfam" id="PF18127"/>
    </source>
</evidence>
<evidence type="ECO:0000256" key="5">
    <source>
        <dbReference type="ARBA" id="ARBA00035007"/>
    </source>
</evidence>
<gene>
    <name evidence="11" type="ORF">DEM25_005005</name>
</gene>
<dbReference type="GO" id="GO:0009435">
    <property type="term" value="P:NAD+ biosynthetic process"/>
    <property type="evidence" value="ECO:0007669"/>
    <property type="project" value="InterPro"/>
</dbReference>
<sequence>MNLILNTDSYKYSHFAQYPPETAAISAYIESRRGGDYDVTLFFGLQMFLKDYLSKPVTLADVDEAEAMITAHGLPFNRPGWDLLIERHGGYLPLMIEALPEGSVVPAGTPMVQVRNTDPEFFWLPTFIETALLRAVWYPSTVATVSWHVRQMIAETLDRTCDDPGPILPFRLHDFGARGATSYEQAGLGGVAHLVNFLGTDTVAALVYARKYYGEEMAGFSIPAAEHSTMTSWGEEREAAAYENMVEQFGGDGKLVAVVSDSYDLFRAVRNIWGGELKEKVETMGGTLVVRPDSGDATRVPIDTIEMLGDIFGYRVNAKGYKVLADCVRVIQGDGITPRTIRVLLEAMTERGWSAENLAFGMGAGLLQRVNRDTLRFAMKANARQDTDGGWHGIAKDPKTDPGKASKRYRQAVVIEDGAPVAMPLKDIGDRQNLMQPVWENGELKRDWTFAEIRERANPARK</sequence>
<keyword evidence="3 11" id="KW-0328">Glycosyltransferase</keyword>
<dbReference type="SUPFAM" id="SSF51690">
    <property type="entry name" value="Nicotinate/Quinolinate PRTase C-terminal domain-like"/>
    <property type="match status" value="1"/>
</dbReference>
<keyword evidence="2" id="KW-0662">Pyridine nucleotide biosynthesis</keyword>
<comment type="similarity">
    <text evidence="1">Belongs to the NAPRTase family.</text>
</comment>
<keyword evidence="4 11" id="KW-0808">Transferase</keyword>
<dbReference type="AlphaFoldDB" id="A0A3A8ABA1"/>
<evidence type="ECO:0000256" key="6">
    <source>
        <dbReference type="ARBA" id="ARBA00035024"/>
    </source>
</evidence>
<keyword evidence="12" id="KW-1185">Reference proteome</keyword>
<protein>
    <recommendedName>
        <fullName evidence="7">Nicotinamide phosphoribosyltransferase</fullName>
        <ecNumber evidence="6">2.4.2.12</ecNumber>
    </recommendedName>
</protein>
<evidence type="ECO:0000259" key="9">
    <source>
        <dbReference type="Pfam" id="PF04095"/>
    </source>
</evidence>
<dbReference type="RefSeq" id="WP_109766975.1">
    <property type="nucleotide sequence ID" value="NZ_QFWV02000004.1"/>
</dbReference>
<dbReference type="CDD" id="cd01569">
    <property type="entry name" value="PBEF_like"/>
    <property type="match status" value="1"/>
</dbReference>
<dbReference type="InterPro" id="IPR041529">
    <property type="entry name" value="DUF5598"/>
</dbReference>
<feature type="domain" description="Nicotinate/nicotinamide phosphoribosyltransferase" evidence="9">
    <location>
        <begin position="170"/>
        <end position="410"/>
    </location>
</feature>
<evidence type="ECO:0000313" key="12">
    <source>
        <dbReference type="Proteomes" id="UP000246132"/>
    </source>
</evidence>
<evidence type="ECO:0000256" key="8">
    <source>
        <dbReference type="ARBA" id="ARBA00047835"/>
    </source>
</evidence>
<evidence type="ECO:0000313" key="11">
    <source>
        <dbReference type="EMBL" id="RKF07206.1"/>
    </source>
</evidence>
<dbReference type="Proteomes" id="UP000246132">
    <property type="component" value="Unassembled WGS sequence"/>
</dbReference>
<evidence type="ECO:0000256" key="4">
    <source>
        <dbReference type="ARBA" id="ARBA00022679"/>
    </source>
</evidence>
<comment type="pathway">
    <text evidence="5">Cofactor biosynthesis; NAD(+) biosynthesis; nicotinamide D-ribonucleotide from 5-phospho-alpha-D-ribose 1-diphosphate and nicotinamide: step 1/1.</text>
</comment>
<dbReference type="InterPro" id="IPR013785">
    <property type="entry name" value="Aldolase_TIM"/>
</dbReference>
<dbReference type="EMBL" id="QFWV02000004">
    <property type="protein sequence ID" value="RKF07206.1"/>
    <property type="molecule type" value="Genomic_DNA"/>
</dbReference>